<evidence type="ECO:0000256" key="10">
    <source>
        <dbReference type="SAM" id="Phobius"/>
    </source>
</evidence>
<dbReference type="InterPro" id="IPR004117">
    <property type="entry name" value="7tm6_olfct_rcpt"/>
</dbReference>
<feature type="transmembrane region" description="Helical" evidence="10">
    <location>
        <begin position="172"/>
        <end position="193"/>
    </location>
</feature>
<evidence type="ECO:0000256" key="3">
    <source>
        <dbReference type="ARBA" id="ARBA00022606"/>
    </source>
</evidence>
<sequence length="375" mass="42202">MLDISVSAVSGNCVIFAYTLVILLQCVIEVTGQLYLLTTKPSIGKILLLAPMFFTSFMVITTIIALLFQRSSHGRIYSQYEALSMEQLRRANKPILAEVRQLFDAGIYQFAAFLAAVALGSIGYLPLNEFDYEHNVWPAIQALKLIEDGPKAVIYTIATLNYLVMPGKGCILLLYGLHIMHLCSLYCVSSILLRGKLKGIAVNRPAAADLMLSDQAWVTQELKSCIKQDVRLKTFCSAIIDHFKWILLFHVALAVIILSLLYYINLFLNGGYSPLGSRCFVAIANILSFTYSYNSENFREQVENIRQEICNLPWYSFNKCNQKLVHVFLSNMLQPRYLSVGGLFDANHEFLVLVMHKVFNVLTILSNLDPDRAGN</sequence>
<dbReference type="GO" id="GO:0004984">
    <property type="term" value="F:olfactory receptor activity"/>
    <property type="evidence" value="ECO:0007669"/>
    <property type="project" value="InterPro"/>
</dbReference>
<keyword evidence="6 10" id="KW-1133">Transmembrane helix</keyword>
<feature type="transmembrane region" description="Helical" evidence="10">
    <location>
        <begin position="12"/>
        <end position="36"/>
    </location>
</feature>
<evidence type="ECO:0000256" key="8">
    <source>
        <dbReference type="ARBA" id="ARBA00023170"/>
    </source>
</evidence>
<evidence type="ECO:0000256" key="5">
    <source>
        <dbReference type="ARBA" id="ARBA00022725"/>
    </source>
</evidence>
<dbReference type="GO" id="GO:0007165">
    <property type="term" value="P:signal transduction"/>
    <property type="evidence" value="ECO:0007669"/>
    <property type="project" value="UniProtKB-KW"/>
</dbReference>
<keyword evidence="7 10" id="KW-0472">Membrane</keyword>
<evidence type="ECO:0000256" key="4">
    <source>
        <dbReference type="ARBA" id="ARBA00022692"/>
    </source>
</evidence>
<organism evidence="11">
    <name type="scientific">Dendroctonus ponderosae</name>
    <name type="common">Mountain pine beetle</name>
    <dbReference type="NCBI Taxonomy" id="77166"/>
    <lineage>
        <taxon>Eukaryota</taxon>
        <taxon>Metazoa</taxon>
        <taxon>Ecdysozoa</taxon>
        <taxon>Arthropoda</taxon>
        <taxon>Hexapoda</taxon>
        <taxon>Insecta</taxon>
        <taxon>Pterygota</taxon>
        <taxon>Neoptera</taxon>
        <taxon>Endopterygota</taxon>
        <taxon>Coleoptera</taxon>
        <taxon>Polyphaga</taxon>
        <taxon>Cucujiformia</taxon>
        <taxon>Curculionidae</taxon>
        <taxon>Scolytinae</taxon>
        <taxon>Dendroctonus</taxon>
    </lineage>
</organism>
<dbReference type="Pfam" id="PF02949">
    <property type="entry name" value="7tm_6"/>
    <property type="match status" value="1"/>
</dbReference>
<keyword evidence="3" id="KW-0716">Sensory transduction</keyword>
<dbReference type="GO" id="GO:0005886">
    <property type="term" value="C:plasma membrane"/>
    <property type="evidence" value="ECO:0007669"/>
    <property type="project" value="UniProtKB-SubCell"/>
</dbReference>
<reference evidence="11" key="1">
    <citation type="journal article" date="2013" name="BMC Genomics">
        <title>Antennal transcriptome analysis of the chemosensory gene families in the tree killing bark beetles, Ips typographus and Dendroctonus ponderosae (Coleoptera: Curculionidae: Scolytinae).</title>
        <authorList>
            <person name="Andersson M.N."/>
            <person name="Grosse-Wilde E."/>
            <person name="Keeling C.I."/>
            <person name="Bengtsson J.M."/>
            <person name="Yuen M.M."/>
            <person name="Li M."/>
            <person name="Hillbur Y."/>
            <person name="Bohlmann J."/>
            <person name="Hansson B.S."/>
            <person name="Schlyter F."/>
        </authorList>
    </citation>
    <scope>NUCLEOTIDE SEQUENCE</scope>
</reference>
<accession>R9PSM9</accession>
<dbReference type="AlphaFoldDB" id="R9PSM9"/>
<feature type="non-terminal residue" evidence="11">
    <location>
        <position position="1"/>
    </location>
</feature>
<dbReference type="EMBL" id="GABX01000033">
    <property type="protein sequence ID" value="JAA74486.1"/>
    <property type="molecule type" value="mRNA"/>
</dbReference>
<keyword evidence="4 10" id="KW-0812">Transmembrane</keyword>
<evidence type="ECO:0000256" key="2">
    <source>
        <dbReference type="ARBA" id="ARBA00022475"/>
    </source>
</evidence>
<evidence type="ECO:0000256" key="6">
    <source>
        <dbReference type="ARBA" id="ARBA00022989"/>
    </source>
</evidence>
<evidence type="ECO:0000256" key="1">
    <source>
        <dbReference type="ARBA" id="ARBA00004651"/>
    </source>
</evidence>
<feature type="transmembrane region" description="Helical" evidence="10">
    <location>
        <begin position="48"/>
        <end position="68"/>
    </location>
</feature>
<keyword evidence="9" id="KW-0807">Transducer</keyword>
<proteinExistence type="evidence at transcript level"/>
<dbReference type="PANTHER" id="PTHR21137:SF35">
    <property type="entry name" value="ODORANT RECEPTOR 19A-RELATED"/>
    <property type="match status" value="1"/>
</dbReference>
<evidence type="ECO:0000256" key="7">
    <source>
        <dbReference type="ARBA" id="ARBA00023136"/>
    </source>
</evidence>
<dbReference type="OrthoDB" id="6775989at2759"/>
<name>R9PSM9_DENPD</name>
<evidence type="ECO:0000256" key="9">
    <source>
        <dbReference type="ARBA" id="ARBA00023224"/>
    </source>
</evidence>
<keyword evidence="5" id="KW-0552">Olfaction</keyword>
<feature type="transmembrane region" description="Helical" evidence="10">
    <location>
        <begin position="107"/>
        <end position="127"/>
    </location>
</feature>
<dbReference type="PANTHER" id="PTHR21137">
    <property type="entry name" value="ODORANT RECEPTOR"/>
    <property type="match status" value="1"/>
</dbReference>
<feature type="transmembrane region" description="Helical" evidence="10">
    <location>
        <begin position="245"/>
        <end position="263"/>
    </location>
</feature>
<protein>
    <submittedName>
        <fullName evidence="11">Odorant receptor onOr14</fullName>
    </submittedName>
</protein>
<evidence type="ECO:0000313" key="11">
    <source>
        <dbReference type="EMBL" id="JAA74486.1"/>
    </source>
</evidence>
<keyword evidence="8 11" id="KW-0675">Receptor</keyword>
<dbReference type="GO" id="GO:0005549">
    <property type="term" value="F:odorant binding"/>
    <property type="evidence" value="ECO:0007669"/>
    <property type="project" value="InterPro"/>
</dbReference>
<comment type="subcellular location">
    <subcellularLocation>
        <location evidence="1">Cell membrane</location>
        <topology evidence="1">Multi-pass membrane protein</topology>
    </subcellularLocation>
</comment>
<keyword evidence="2" id="KW-1003">Cell membrane</keyword>